<evidence type="ECO:0000313" key="3">
    <source>
        <dbReference type="Proteomes" id="UP000283841"/>
    </source>
</evidence>
<proteinExistence type="predicted"/>
<accession>A0A443HRN2</accession>
<comment type="caution">
    <text evidence="2">The sequence shown here is derived from an EMBL/GenBank/DDBJ whole genome shotgun (WGS) entry which is preliminary data.</text>
</comment>
<dbReference type="Proteomes" id="UP000283841">
    <property type="component" value="Unassembled WGS sequence"/>
</dbReference>
<dbReference type="AlphaFoldDB" id="A0A443HRN2"/>
<protein>
    <submittedName>
        <fullName evidence="2">Uncharacterized protein</fullName>
    </submittedName>
</protein>
<keyword evidence="3" id="KW-1185">Reference proteome</keyword>
<dbReference type="Pfam" id="PF14441">
    <property type="entry name" value="OTT_1508_deam"/>
    <property type="match status" value="1"/>
</dbReference>
<feature type="region of interest" description="Disordered" evidence="1">
    <location>
        <begin position="1"/>
        <end position="39"/>
    </location>
</feature>
<evidence type="ECO:0000313" key="2">
    <source>
        <dbReference type="EMBL" id="RWQ94496.1"/>
    </source>
</evidence>
<sequence length="528" mass="59189">MAEFPRQQDLTEEVRDLEADFADETMKPSVPPPRPTSEGISELLAAVSKLEKRDHIQVESSRREANPLTSPSYPPIGAPKRVAEILDSLASLSVSQPKHEVIAVALRVDSRSHSMELIVSGNSDILSSTLNHLRFIWTALKALSDFMYANKQPGLQDTSPNEKTKDPAFRAIVADFNHRCLEFTFARLQQKVNGKFTQFMSIPTAGLPSDHPFNSLRETLSYLERIFTRKEGAIYGKPHHDDTDNWRLMYSCLRAFSQASGQFLRAGGFQGKDKTRALGFLKLHTYIQKIASIFNNIDILVKAAISPRSRTLFTCNLSVTPLAKLSGRLPHIAENASDWKRVLEESLAYYNMSSDPTDLTGARQVLDLKVIDADATYMAREAVSKDVIVHCETRLLAAIEKAQNERGNIPKAFTYIGVSKLSCHGCACFFAAYNRVHGTSWRTKASHGKSYYPWMFPPVVPGKDQVLTATYAIISAKWVTSYRGYRHRFVPLVAVADSTVRVPALEYYDEEDQTPADIEALREIVRNL</sequence>
<dbReference type="RefSeq" id="XP_028484141.1">
    <property type="nucleotide sequence ID" value="XM_028627066.1"/>
</dbReference>
<dbReference type="GeneID" id="39596343"/>
<dbReference type="STRING" id="264951.A0A443HRN2"/>
<reference evidence="2 3" key="1">
    <citation type="journal article" date="2018" name="Front. Microbiol.">
        <title>Genomic and genetic insights into a cosmopolitan fungus, Paecilomyces variotii (Eurotiales).</title>
        <authorList>
            <person name="Urquhart A.S."/>
            <person name="Mondo S.J."/>
            <person name="Makela M.R."/>
            <person name="Hane J.K."/>
            <person name="Wiebenga A."/>
            <person name="He G."/>
            <person name="Mihaltcheva S."/>
            <person name="Pangilinan J."/>
            <person name="Lipzen A."/>
            <person name="Barry K."/>
            <person name="de Vries R.P."/>
            <person name="Grigoriev I.V."/>
            <person name="Idnurm A."/>
        </authorList>
    </citation>
    <scope>NUCLEOTIDE SEQUENCE [LARGE SCALE GENOMIC DNA]</scope>
    <source>
        <strain evidence="2 3">CBS 101075</strain>
    </source>
</reference>
<dbReference type="EMBL" id="RCNU01000007">
    <property type="protein sequence ID" value="RWQ94496.1"/>
    <property type="molecule type" value="Genomic_DNA"/>
</dbReference>
<name>A0A443HRN2_BYSSP</name>
<gene>
    <name evidence="2" type="ORF">C8Q69DRAFT_294645</name>
</gene>
<organism evidence="2 3">
    <name type="scientific">Byssochlamys spectabilis</name>
    <name type="common">Paecilomyces variotii</name>
    <dbReference type="NCBI Taxonomy" id="264951"/>
    <lineage>
        <taxon>Eukaryota</taxon>
        <taxon>Fungi</taxon>
        <taxon>Dikarya</taxon>
        <taxon>Ascomycota</taxon>
        <taxon>Pezizomycotina</taxon>
        <taxon>Eurotiomycetes</taxon>
        <taxon>Eurotiomycetidae</taxon>
        <taxon>Eurotiales</taxon>
        <taxon>Thermoascaceae</taxon>
        <taxon>Paecilomyces</taxon>
    </lineage>
</organism>
<evidence type="ECO:0000256" key="1">
    <source>
        <dbReference type="SAM" id="MobiDB-lite"/>
    </source>
</evidence>
<dbReference type="VEuPathDB" id="FungiDB:C8Q69DRAFT_294645"/>
<dbReference type="InterPro" id="IPR027796">
    <property type="entry name" value="OTT_1508_deam-like"/>
</dbReference>